<dbReference type="InterPro" id="IPR005479">
    <property type="entry name" value="CPAse_ATP-bd"/>
</dbReference>
<dbReference type="InterPro" id="IPR050856">
    <property type="entry name" value="Biotin_carboxylase_complex"/>
</dbReference>
<evidence type="ECO:0000256" key="5">
    <source>
        <dbReference type="ARBA" id="ARBA00023267"/>
    </source>
</evidence>
<evidence type="ECO:0000313" key="10">
    <source>
        <dbReference type="Proteomes" id="UP000580474"/>
    </source>
</evidence>
<organism evidence="9 10">
    <name type="scientific">Saccharopolyspora gloriosae</name>
    <dbReference type="NCBI Taxonomy" id="455344"/>
    <lineage>
        <taxon>Bacteria</taxon>
        <taxon>Bacillati</taxon>
        <taxon>Actinomycetota</taxon>
        <taxon>Actinomycetes</taxon>
        <taxon>Pseudonocardiales</taxon>
        <taxon>Pseudonocardiaceae</taxon>
        <taxon>Saccharopolyspora</taxon>
    </lineage>
</organism>
<evidence type="ECO:0000313" key="9">
    <source>
        <dbReference type="EMBL" id="MBB5069198.1"/>
    </source>
</evidence>
<keyword evidence="4 6" id="KW-0067">ATP-binding</keyword>
<sequence length="447" mass="47610">MTGPGRVLVANRGEIAVRIIRACHAAGVEAVAVYSDADKNSRWVQLAEHAVHIGASPASKSYLDVDALLEAASSTHADAVHPGYGFLSENSRFARAVQDAGLVLIGPPASAIELMGDKATARATAQAAGVPVVPGSAPVTDLAAAQAAADELGYPVLVKAAAGGGGRGIRPVSSAAELADVLPAAQAEARSAFGDGTSYLERALPRPRHIEVQLLADDHGNVVHLFERDCSVQRRRQKLLEEAPAPGLHEETRQRIGEAAVRLARHVGYRNAGTVEFLVDEDQCFYFMEMNTRIQVEHPVSEAISGVDLVAEQLRIAAGKPISFTQDELVRTGAAIELRINAEDPDNGFAPSPGEVTAFDLPGGPGVRVDTGLARGDRISPFYDSMIAKLICWGADRDQAYSRAEQALREFRIEGVANTIPLHSRLVGNDKLRSGPVHTTWLEEQLE</sequence>
<dbReference type="FunFam" id="3.40.50.20:FF:000010">
    <property type="entry name" value="Propionyl-CoA carboxylase subunit alpha"/>
    <property type="match status" value="1"/>
</dbReference>
<dbReference type="NCBIfam" id="NF006367">
    <property type="entry name" value="PRK08591.1"/>
    <property type="match status" value="1"/>
</dbReference>
<dbReference type="PROSITE" id="PS50979">
    <property type="entry name" value="BC"/>
    <property type="match status" value="1"/>
</dbReference>
<keyword evidence="2 9" id="KW-0436">Ligase</keyword>
<dbReference type="InterPro" id="IPR005482">
    <property type="entry name" value="Biotin_COase_C"/>
</dbReference>
<dbReference type="EC" id="6.3.4.14" evidence="1"/>
<dbReference type="PANTHER" id="PTHR18866">
    <property type="entry name" value="CARBOXYLASE:PYRUVATE/ACETYL-COA/PROPIONYL-COA CARBOXYLASE"/>
    <property type="match status" value="1"/>
</dbReference>
<dbReference type="Pfam" id="PF02786">
    <property type="entry name" value="CPSase_L_D2"/>
    <property type="match status" value="1"/>
</dbReference>
<dbReference type="Pfam" id="PF00289">
    <property type="entry name" value="Biotin_carb_N"/>
    <property type="match status" value="1"/>
</dbReference>
<dbReference type="SUPFAM" id="SSF56059">
    <property type="entry name" value="Glutathione synthetase ATP-binding domain-like"/>
    <property type="match status" value="1"/>
</dbReference>
<feature type="domain" description="ATP-grasp" evidence="7">
    <location>
        <begin position="122"/>
        <end position="318"/>
    </location>
</feature>
<dbReference type="RefSeq" id="WP_184478914.1">
    <property type="nucleotide sequence ID" value="NZ_JACHIV010000001.1"/>
</dbReference>
<evidence type="ECO:0000256" key="2">
    <source>
        <dbReference type="ARBA" id="ARBA00022598"/>
    </source>
</evidence>
<dbReference type="InterPro" id="IPR011054">
    <property type="entry name" value="Rudment_hybrid_motif"/>
</dbReference>
<keyword evidence="10" id="KW-1185">Reference proteome</keyword>
<reference evidence="9 10" key="1">
    <citation type="submission" date="2020-08" db="EMBL/GenBank/DDBJ databases">
        <title>Sequencing the genomes of 1000 actinobacteria strains.</title>
        <authorList>
            <person name="Klenk H.-P."/>
        </authorList>
    </citation>
    <scope>NUCLEOTIDE SEQUENCE [LARGE SCALE GENOMIC DNA]</scope>
    <source>
        <strain evidence="9 10">DSM 45582</strain>
    </source>
</reference>
<dbReference type="GO" id="GO:0005524">
    <property type="term" value="F:ATP binding"/>
    <property type="evidence" value="ECO:0007669"/>
    <property type="project" value="UniProtKB-UniRule"/>
</dbReference>
<dbReference type="SUPFAM" id="SSF52440">
    <property type="entry name" value="PreATP-grasp domain"/>
    <property type="match status" value="1"/>
</dbReference>
<accession>A0A840NG19</accession>
<dbReference type="PANTHER" id="PTHR18866:SF33">
    <property type="entry name" value="METHYLCROTONOYL-COA CARBOXYLASE SUBUNIT ALPHA, MITOCHONDRIAL-RELATED"/>
    <property type="match status" value="1"/>
</dbReference>
<dbReference type="SMART" id="SM00878">
    <property type="entry name" value="Biotin_carb_C"/>
    <property type="match status" value="1"/>
</dbReference>
<dbReference type="Pfam" id="PF02785">
    <property type="entry name" value="Biotin_carb_C"/>
    <property type="match status" value="1"/>
</dbReference>
<dbReference type="GO" id="GO:0004075">
    <property type="term" value="F:biotin carboxylase activity"/>
    <property type="evidence" value="ECO:0007669"/>
    <property type="project" value="UniProtKB-EC"/>
</dbReference>
<dbReference type="InterPro" id="IPR011764">
    <property type="entry name" value="Biotin_carboxylation_dom"/>
</dbReference>
<gene>
    <name evidence="9" type="ORF">BJ969_002286</name>
</gene>
<keyword evidence="5" id="KW-0092">Biotin</keyword>
<dbReference type="InterPro" id="IPR016185">
    <property type="entry name" value="PreATP-grasp_dom_sf"/>
</dbReference>
<dbReference type="PROSITE" id="PS00866">
    <property type="entry name" value="CPSASE_1"/>
    <property type="match status" value="1"/>
</dbReference>
<evidence type="ECO:0000256" key="6">
    <source>
        <dbReference type="PROSITE-ProRule" id="PRU00409"/>
    </source>
</evidence>
<dbReference type="PROSITE" id="PS00867">
    <property type="entry name" value="CPSASE_2"/>
    <property type="match status" value="1"/>
</dbReference>
<feature type="domain" description="Biotin carboxylation" evidence="8">
    <location>
        <begin position="3"/>
        <end position="447"/>
    </location>
</feature>
<dbReference type="GO" id="GO:0046872">
    <property type="term" value="F:metal ion binding"/>
    <property type="evidence" value="ECO:0007669"/>
    <property type="project" value="InterPro"/>
</dbReference>
<comment type="caution">
    <text evidence="9">The sequence shown here is derived from an EMBL/GenBank/DDBJ whole genome shotgun (WGS) entry which is preliminary data.</text>
</comment>
<dbReference type="PROSITE" id="PS50975">
    <property type="entry name" value="ATP_GRASP"/>
    <property type="match status" value="1"/>
</dbReference>
<dbReference type="Proteomes" id="UP000580474">
    <property type="component" value="Unassembled WGS sequence"/>
</dbReference>
<dbReference type="InterPro" id="IPR011761">
    <property type="entry name" value="ATP-grasp"/>
</dbReference>
<dbReference type="InterPro" id="IPR005481">
    <property type="entry name" value="BC-like_N"/>
</dbReference>
<evidence type="ECO:0000256" key="1">
    <source>
        <dbReference type="ARBA" id="ARBA00013263"/>
    </source>
</evidence>
<evidence type="ECO:0000256" key="4">
    <source>
        <dbReference type="ARBA" id="ARBA00022840"/>
    </source>
</evidence>
<proteinExistence type="predicted"/>
<protein>
    <recommendedName>
        <fullName evidence="1">biotin carboxylase</fullName>
        <ecNumber evidence="1">6.3.4.14</ecNumber>
    </recommendedName>
</protein>
<dbReference type="EMBL" id="JACHIV010000001">
    <property type="protein sequence ID" value="MBB5069198.1"/>
    <property type="molecule type" value="Genomic_DNA"/>
</dbReference>
<name>A0A840NG19_9PSEU</name>
<evidence type="ECO:0000256" key="3">
    <source>
        <dbReference type="ARBA" id="ARBA00022741"/>
    </source>
</evidence>
<keyword evidence="3 6" id="KW-0547">Nucleotide-binding</keyword>
<dbReference type="Gene3D" id="3.30.470.20">
    <property type="entry name" value="ATP-grasp fold, B domain"/>
    <property type="match status" value="1"/>
</dbReference>
<dbReference type="AlphaFoldDB" id="A0A840NG19"/>
<evidence type="ECO:0000259" key="7">
    <source>
        <dbReference type="PROSITE" id="PS50975"/>
    </source>
</evidence>
<dbReference type="SUPFAM" id="SSF51246">
    <property type="entry name" value="Rudiment single hybrid motif"/>
    <property type="match status" value="1"/>
</dbReference>
<evidence type="ECO:0000259" key="8">
    <source>
        <dbReference type="PROSITE" id="PS50979"/>
    </source>
</evidence>